<dbReference type="InterPro" id="IPR053790">
    <property type="entry name" value="P5CR-like_CS"/>
</dbReference>
<evidence type="ECO:0000256" key="12">
    <source>
        <dbReference type="PIRSR" id="PIRSR000193-1"/>
    </source>
</evidence>
<dbReference type="Gene3D" id="3.40.50.720">
    <property type="entry name" value="NAD(P)-binding Rossmann-like Domain"/>
    <property type="match status" value="1"/>
</dbReference>
<evidence type="ECO:0000256" key="8">
    <source>
        <dbReference type="ARBA" id="ARBA00050547"/>
    </source>
</evidence>
<comment type="similarity">
    <text evidence="2 10 13">Belongs to the pyrroline-5-carboxylate reductase family.</text>
</comment>
<comment type="function">
    <text evidence="10">Catalyzes the reduction of 1-pyrroline-5-carboxylate (PCA) to L-proline.</text>
</comment>
<keyword evidence="5 10" id="KW-0641">Proline biosynthesis</keyword>
<dbReference type="PANTHER" id="PTHR11645:SF0">
    <property type="entry name" value="PYRROLINE-5-CARBOXYLATE REDUCTASE 3"/>
    <property type="match status" value="1"/>
</dbReference>
<dbReference type="HAMAP" id="MF_01925">
    <property type="entry name" value="P5C_reductase"/>
    <property type="match status" value="1"/>
</dbReference>
<dbReference type="InterPro" id="IPR029036">
    <property type="entry name" value="P5CR_dimer"/>
</dbReference>
<evidence type="ECO:0000256" key="11">
    <source>
        <dbReference type="NCBIfam" id="TIGR00112"/>
    </source>
</evidence>
<evidence type="ECO:0000256" key="1">
    <source>
        <dbReference type="ARBA" id="ARBA00005205"/>
    </source>
</evidence>
<reference evidence="16" key="1">
    <citation type="journal article" date="2019" name="Int J Environ Res Public Health">
        <title>Characterization of Chromosome-Mediated BlaOXA-894 in Shewanella xiamenensis Isolated from Pig Wastewater.</title>
        <authorList>
            <person name="Zou H."/>
            <person name="Zhou Z."/>
            <person name="Xia H."/>
            <person name="Zhao Q."/>
            <person name="Li X."/>
        </authorList>
    </citation>
    <scope>NUCLEOTIDE SEQUENCE</scope>
    <source>
        <strain evidence="16">2015oxa</strain>
    </source>
</reference>
<evidence type="ECO:0000259" key="14">
    <source>
        <dbReference type="Pfam" id="PF03807"/>
    </source>
</evidence>
<name>A0AAW6QU05_9GAMM</name>
<dbReference type="NCBIfam" id="TIGR00112">
    <property type="entry name" value="proC"/>
    <property type="match status" value="1"/>
</dbReference>
<keyword evidence="6 10" id="KW-0521">NADP</keyword>
<dbReference type="Gene3D" id="1.10.3730.10">
    <property type="entry name" value="ProC C-terminal domain-like"/>
    <property type="match status" value="1"/>
</dbReference>
<evidence type="ECO:0000256" key="5">
    <source>
        <dbReference type="ARBA" id="ARBA00022650"/>
    </source>
</evidence>
<dbReference type="PIRSF" id="PIRSF000193">
    <property type="entry name" value="Pyrrol-5-carb_rd"/>
    <property type="match status" value="1"/>
</dbReference>
<dbReference type="PANTHER" id="PTHR11645">
    <property type="entry name" value="PYRROLINE-5-CARBOXYLATE REDUCTASE"/>
    <property type="match status" value="1"/>
</dbReference>
<feature type="domain" description="Pyrroline-5-carboxylate reductase dimerisation" evidence="15">
    <location>
        <begin position="163"/>
        <end position="268"/>
    </location>
</feature>
<feature type="domain" description="Pyrroline-5-carboxylate reductase catalytic N-terminal" evidence="14">
    <location>
        <begin position="5"/>
        <end position="99"/>
    </location>
</feature>
<dbReference type="FunFam" id="3.40.50.720:FF:000105">
    <property type="entry name" value="Pyrroline-5-carboxylate reductase"/>
    <property type="match status" value="1"/>
</dbReference>
<dbReference type="EC" id="1.5.1.2" evidence="10 11"/>
<evidence type="ECO:0000256" key="2">
    <source>
        <dbReference type="ARBA" id="ARBA00005525"/>
    </source>
</evidence>
<evidence type="ECO:0000256" key="4">
    <source>
        <dbReference type="ARBA" id="ARBA00022605"/>
    </source>
</evidence>
<dbReference type="Pfam" id="PF14748">
    <property type="entry name" value="P5CR_dimer"/>
    <property type="match status" value="1"/>
</dbReference>
<keyword evidence="4 10" id="KW-0028">Amino-acid biosynthesis</keyword>
<keyword evidence="3 10" id="KW-0963">Cytoplasm</keyword>
<organism evidence="16">
    <name type="scientific">Shewanella xiamenensis</name>
    <dbReference type="NCBI Taxonomy" id="332186"/>
    <lineage>
        <taxon>Bacteria</taxon>
        <taxon>Pseudomonadati</taxon>
        <taxon>Pseudomonadota</taxon>
        <taxon>Gammaproteobacteria</taxon>
        <taxon>Alteromonadales</taxon>
        <taxon>Shewanellaceae</taxon>
        <taxon>Shewanella</taxon>
    </lineage>
</organism>
<dbReference type="GO" id="GO:0004735">
    <property type="term" value="F:pyrroline-5-carboxylate reductase activity"/>
    <property type="evidence" value="ECO:0007669"/>
    <property type="project" value="UniProtKB-UniRule"/>
</dbReference>
<dbReference type="AlphaFoldDB" id="A0AAW6QU05"/>
<dbReference type="GO" id="GO:0055129">
    <property type="term" value="P:L-proline biosynthetic process"/>
    <property type="evidence" value="ECO:0007669"/>
    <property type="project" value="UniProtKB-UniRule"/>
</dbReference>
<evidence type="ECO:0000259" key="15">
    <source>
        <dbReference type="Pfam" id="PF14748"/>
    </source>
</evidence>
<evidence type="ECO:0000256" key="6">
    <source>
        <dbReference type="ARBA" id="ARBA00022857"/>
    </source>
</evidence>
<dbReference type="PROSITE" id="PS00521">
    <property type="entry name" value="P5CR"/>
    <property type="match status" value="1"/>
</dbReference>
<dbReference type="InterPro" id="IPR008927">
    <property type="entry name" value="6-PGluconate_DH-like_C_sf"/>
</dbReference>
<dbReference type="EMBL" id="SUNE01000002">
    <property type="protein sequence ID" value="MDG5899267.1"/>
    <property type="molecule type" value="Genomic_DNA"/>
</dbReference>
<evidence type="ECO:0000256" key="13">
    <source>
        <dbReference type="RuleBase" id="RU003903"/>
    </source>
</evidence>
<feature type="binding site" evidence="12">
    <location>
        <begin position="9"/>
        <end position="14"/>
    </location>
    <ligand>
        <name>NADP(+)</name>
        <dbReference type="ChEBI" id="CHEBI:58349"/>
    </ligand>
</feature>
<comment type="pathway">
    <text evidence="1 10 13">Amino-acid biosynthesis; L-proline biosynthesis; L-proline from L-glutamate 5-semialdehyde: step 1/1.</text>
</comment>
<accession>A0AAW6QU05</accession>
<dbReference type="RefSeq" id="WP_144375262.1">
    <property type="nucleotide sequence ID" value="NZ_BLRF01000054.1"/>
</dbReference>
<protein>
    <recommendedName>
        <fullName evidence="10 11">Pyrroline-5-carboxylate reductase</fullName>
        <shortName evidence="10">P5C reductase</shortName>
        <shortName evidence="10">P5CR</shortName>
        <ecNumber evidence="10 11">1.5.1.2</ecNumber>
    </recommendedName>
    <alternativeName>
        <fullName evidence="10">PCA reductase</fullName>
    </alternativeName>
</protein>
<dbReference type="InterPro" id="IPR028939">
    <property type="entry name" value="P5C_Rdtase_cat_N"/>
</dbReference>
<comment type="caution">
    <text evidence="16">The sequence shown here is derived from an EMBL/GenBank/DDBJ whole genome shotgun (WGS) entry which is preliminary data.</text>
</comment>
<dbReference type="GO" id="GO:0005737">
    <property type="term" value="C:cytoplasm"/>
    <property type="evidence" value="ECO:0007669"/>
    <property type="project" value="UniProtKB-SubCell"/>
</dbReference>
<comment type="catalytic activity">
    <reaction evidence="9 10 13">
        <text>L-proline + NADP(+) = (S)-1-pyrroline-5-carboxylate + NADPH + 2 H(+)</text>
        <dbReference type="Rhea" id="RHEA:14109"/>
        <dbReference type="ChEBI" id="CHEBI:15378"/>
        <dbReference type="ChEBI" id="CHEBI:17388"/>
        <dbReference type="ChEBI" id="CHEBI:57783"/>
        <dbReference type="ChEBI" id="CHEBI:58349"/>
        <dbReference type="ChEBI" id="CHEBI:60039"/>
        <dbReference type="EC" id="1.5.1.2"/>
    </reaction>
</comment>
<evidence type="ECO:0000256" key="7">
    <source>
        <dbReference type="ARBA" id="ARBA00023002"/>
    </source>
</evidence>
<dbReference type="Pfam" id="PF03807">
    <property type="entry name" value="F420_oxidored"/>
    <property type="match status" value="1"/>
</dbReference>
<evidence type="ECO:0000256" key="9">
    <source>
        <dbReference type="ARBA" id="ARBA00052690"/>
    </source>
</evidence>
<dbReference type="InterPro" id="IPR036291">
    <property type="entry name" value="NAD(P)-bd_dom_sf"/>
</dbReference>
<dbReference type="InterPro" id="IPR000304">
    <property type="entry name" value="Pyrroline-COOH_reductase"/>
</dbReference>
<sequence>MSQQKICFIGAGNMTRSIISGLIRSGYPASQVQATNPSQGKLDALAHDFGVRVSQDNVSAAQDADVIVLSVKPQLMEPVCQALQDIDMSNKLIITIAAGIKAERYSQYLAQPITLVRTMPNTPMQIGVGMAGLYAPHPLSDAQKAITERLMSSGGEIVWVNEESEINQVIALAGSSPAYFFLLMESMIDAGKQMGMDEAKARSLVQQAALGAAMMAKQNPELTLGNLRENVTSKGGTTAQAIATFEAADLRGVVKKAMENCINRAEEMAKTF</sequence>
<comment type="catalytic activity">
    <reaction evidence="8 10">
        <text>L-proline + NAD(+) = (S)-1-pyrroline-5-carboxylate + NADH + 2 H(+)</text>
        <dbReference type="Rhea" id="RHEA:14105"/>
        <dbReference type="ChEBI" id="CHEBI:15378"/>
        <dbReference type="ChEBI" id="CHEBI:17388"/>
        <dbReference type="ChEBI" id="CHEBI:57540"/>
        <dbReference type="ChEBI" id="CHEBI:57945"/>
        <dbReference type="ChEBI" id="CHEBI:60039"/>
        <dbReference type="EC" id="1.5.1.2"/>
    </reaction>
</comment>
<dbReference type="SUPFAM" id="SSF48179">
    <property type="entry name" value="6-phosphogluconate dehydrogenase C-terminal domain-like"/>
    <property type="match status" value="1"/>
</dbReference>
<dbReference type="Proteomes" id="UP001152518">
    <property type="component" value="Unassembled WGS sequence"/>
</dbReference>
<keyword evidence="7 10" id="KW-0560">Oxidoreductase</keyword>
<feature type="binding site" evidence="12">
    <location>
        <position position="57"/>
    </location>
    <ligand>
        <name>NADPH</name>
        <dbReference type="ChEBI" id="CHEBI:57783"/>
    </ligand>
</feature>
<evidence type="ECO:0000256" key="3">
    <source>
        <dbReference type="ARBA" id="ARBA00022490"/>
    </source>
</evidence>
<dbReference type="FunFam" id="1.10.3730.10:FF:000001">
    <property type="entry name" value="Pyrroline-5-carboxylate reductase"/>
    <property type="match status" value="1"/>
</dbReference>
<comment type="subcellular location">
    <subcellularLocation>
        <location evidence="10">Cytoplasm</location>
    </subcellularLocation>
</comment>
<proteinExistence type="inferred from homology"/>
<gene>
    <name evidence="10" type="primary">proC</name>
    <name evidence="16" type="ORF">E2650_04980</name>
</gene>
<evidence type="ECO:0000313" key="16">
    <source>
        <dbReference type="EMBL" id="MDG5899267.1"/>
    </source>
</evidence>
<dbReference type="SUPFAM" id="SSF51735">
    <property type="entry name" value="NAD(P)-binding Rossmann-fold domains"/>
    <property type="match status" value="1"/>
</dbReference>
<evidence type="ECO:0000256" key="10">
    <source>
        <dbReference type="HAMAP-Rule" id="MF_01925"/>
    </source>
</evidence>
<reference evidence="16" key="2">
    <citation type="submission" date="2019-04" db="EMBL/GenBank/DDBJ databases">
        <authorList>
            <person name="Zou H."/>
        </authorList>
    </citation>
    <scope>NUCLEOTIDE SEQUENCE</scope>
    <source>
        <strain evidence="16">2015oxa</strain>
    </source>
</reference>